<evidence type="ECO:0000313" key="2">
    <source>
        <dbReference type="Proteomes" id="UP000800038"/>
    </source>
</evidence>
<dbReference type="EMBL" id="ML976132">
    <property type="protein sequence ID" value="KAF1937602.1"/>
    <property type="molecule type" value="Genomic_DNA"/>
</dbReference>
<keyword evidence="2" id="KW-1185">Reference proteome</keyword>
<dbReference type="OrthoDB" id="3763466at2759"/>
<evidence type="ECO:0000313" key="1">
    <source>
        <dbReference type="EMBL" id="KAF1937602.1"/>
    </source>
</evidence>
<reference evidence="1" key="1">
    <citation type="journal article" date="2020" name="Stud. Mycol.">
        <title>101 Dothideomycetes genomes: a test case for predicting lifestyles and emergence of pathogens.</title>
        <authorList>
            <person name="Haridas S."/>
            <person name="Albert R."/>
            <person name="Binder M."/>
            <person name="Bloem J."/>
            <person name="Labutti K."/>
            <person name="Salamov A."/>
            <person name="Andreopoulos B."/>
            <person name="Baker S."/>
            <person name="Barry K."/>
            <person name="Bills G."/>
            <person name="Bluhm B."/>
            <person name="Cannon C."/>
            <person name="Castanera R."/>
            <person name="Culley D."/>
            <person name="Daum C."/>
            <person name="Ezra D."/>
            <person name="Gonzalez J."/>
            <person name="Henrissat B."/>
            <person name="Kuo A."/>
            <person name="Liang C."/>
            <person name="Lipzen A."/>
            <person name="Lutzoni F."/>
            <person name="Magnuson J."/>
            <person name="Mondo S."/>
            <person name="Nolan M."/>
            <person name="Ohm R."/>
            <person name="Pangilinan J."/>
            <person name="Park H.-J."/>
            <person name="Ramirez L."/>
            <person name="Alfaro M."/>
            <person name="Sun H."/>
            <person name="Tritt A."/>
            <person name="Yoshinaga Y."/>
            <person name="Zwiers L.-H."/>
            <person name="Turgeon B."/>
            <person name="Goodwin S."/>
            <person name="Spatafora J."/>
            <person name="Crous P."/>
            <person name="Grigoriev I."/>
        </authorList>
    </citation>
    <scope>NUCLEOTIDE SEQUENCE</scope>
    <source>
        <strain evidence="1">CBS 161.51</strain>
    </source>
</reference>
<accession>A0A6A5SCC6</accession>
<sequence>MRRVYGLTKQVHTRLPREVRDMIHAYLLTLDDISNISRCSRVRLDRFTHSHDADEVGIETSCRVP</sequence>
<dbReference type="AlphaFoldDB" id="A0A6A5SCC6"/>
<organism evidence="1 2">
    <name type="scientific">Clathrospora elynae</name>
    <dbReference type="NCBI Taxonomy" id="706981"/>
    <lineage>
        <taxon>Eukaryota</taxon>
        <taxon>Fungi</taxon>
        <taxon>Dikarya</taxon>
        <taxon>Ascomycota</taxon>
        <taxon>Pezizomycotina</taxon>
        <taxon>Dothideomycetes</taxon>
        <taxon>Pleosporomycetidae</taxon>
        <taxon>Pleosporales</taxon>
        <taxon>Diademaceae</taxon>
        <taxon>Clathrospora</taxon>
    </lineage>
</organism>
<proteinExistence type="predicted"/>
<gene>
    <name evidence="1" type="ORF">EJ02DRAFT_50227</name>
</gene>
<dbReference type="Proteomes" id="UP000800038">
    <property type="component" value="Unassembled WGS sequence"/>
</dbReference>
<protein>
    <submittedName>
        <fullName evidence="1">Uncharacterized protein</fullName>
    </submittedName>
</protein>
<name>A0A6A5SCC6_9PLEO</name>